<evidence type="ECO:0000313" key="2">
    <source>
        <dbReference type="EMBL" id="SBS30811.1"/>
    </source>
</evidence>
<dbReference type="STRING" id="1792290.MSP8886_01936"/>
<dbReference type="SUPFAM" id="SSF64288">
    <property type="entry name" value="Chorismate lyase-like"/>
    <property type="match status" value="1"/>
</dbReference>
<dbReference type="Gene3D" id="3.40.1410.10">
    <property type="entry name" value="Chorismate lyase-like"/>
    <property type="match status" value="1"/>
</dbReference>
<dbReference type="AlphaFoldDB" id="A0A1A8TDC3"/>
<dbReference type="Proteomes" id="UP000092544">
    <property type="component" value="Unassembled WGS sequence"/>
</dbReference>
<organism evidence="2 3">
    <name type="scientific">Marinomonas spartinae</name>
    <dbReference type="NCBI Taxonomy" id="1792290"/>
    <lineage>
        <taxon>Bacteria</taxon>
        <taxon>Pseudomonadati</taxon>
        <taxon>Pseudomonadota</taxon>
        <taxon>Gammaproteobacteria</taxon>
        <taxon>Oceanospirillales</taxon>
        <taxon>Oceanospirillaceae</taxon>
        <taxon>Marinomonas</taxon>
    </lineage>
</organism>
<reference evidence="2 3" key="1">
    <citation type="submission" date="2016-06" db="EMBL/GenBank/DDBJ databases">
        <authorList>
            <person name="Kjaerup R.B."/>
            <person name="Dalgaard T.S."/>
            <person name="Juul-Madsen H.R."/>
        </authorList>
    </citation>
    <scope>NUCLEOTIDE SEQUENCE [LARGE SCALE GENOMIC DNA]</scope>
    <source>
        <strain evidence="2 3">CECT 8886</strain>
    </source>
</reference>
<dbReference type="Pfam" id="PF07702">
    <property type="entry name" value="UTRA"/>
    <property type="match status" value="1"/>
</dbReference>
<protein>
    <submittedName>
        <fullName evidence="2">UTRA domain protein</fullName>
    </submittedName>
</protein>
<dbReference type="InterPro" id="IPR011663">
    <property type="entry name" value="UTRA"/>
</dbReference>
<feature type="domain" description="UbiC transcription regulator-associated" evidence="1">
    <location>
        <begin position="2"/>
        <end position="80"/>
    </location>
</feature>
<name>A0A1A8TDC3_9GAMM</name>
<dbReference type="GO" id="GO:0006355">
    <property type="term" value="P:regulation of DNA-templated transcription"/>
    <property type="evidence" value="ECO:0007669"/>
    <property type="project" value="InterPro"/>
</dbReference>
<evidence type="ECO:0000259" key="1">
    <source>
        <dbReference type="Pfam" id="PF07702"/>
    </source>
</evidence>
<accession>A0A1A8TDC3</accession>
<evidence type="ECO:0000313" key="3">
    <source>
        <dbReference type="Proteomes" id="UP000092544"/>
    </source>
</evidence>
<sequence>MPHEDERNALQLSSEQEVVRFYRLRYADGNPMALEMATIPSRYIVNPFAMEGSLYALLEKQGCRPVRAFQRLRAISIDEQYA</sequence>
<dbReference type="GO" id="GO:0003677">
    <property type="term" value="F:DNA binding"/>
    <property type="evidence" value="ECO:0007669"/>
    <property type="project" value="InterPro"/>
</dbReference>
<dbReference type="InterPro" id="IPR028978">
    <property type="entry name" value="Chorismate_lyase_/UTRA_dom_sf"/>
</dbReference>
<keyword evidence="3" id="KW-1185">Reference proteome</keyword>
<gene>
    <name evidence="2" type="ORF">MSP8886_01936</name>
</gene>
<dbReference type="EMBL" id="FLOB01000003">
    <property type="protein sequence ID" value="SBS30811.1"/>
    <property type="molecule type" value="Genomic_DNA"/>
</dbReference>
<proteinExistence type="predicted"/>